<gene>
    <name evidence="4" type="ORF">M408DRAFT_240622</name>
</gene>
<reference evidence="5" key="2">
    <citation type="submission" date="2015-01" db="EMBL/GenBank/DDBJ databases">
        <title>Evolutionary Origins and Diversification of the Mycorrhizal Mutualists.</title>
        <authorList>
            <consortium name="DOE Joint Genome Institute"/>
            <consortium name="Mycorrhizal Genomics Consortium"/>
            <person name="Kohler A."/>
            <person name="Kuo A."/>
            <person name="Nagy L.G."/>
            <person name="Floudas D."/>
            <person name="Copeland A."/>
            <person name="Barry K.W."/>
            <person name="Cichocki N."/>
            <person name="Veneault-Fourrey C."/>
            <person name="LaButti K."/>
            <person name="Lindquist E.A."/>
            <person name="Lipzen A."/>
            <person name="Lundell T."/>
            <person name="Morin E."/>
            <person name="Murat C."/>
            <person name="Riley R."/>
            <person name="Ohm R."/>
            <person name="Sun H."/>
            <person name="Tunlid A."/>
            <person name="Henrissat B."/>
            <person name="Grigoriev I.V."/>
            <person name="Hibbett D.S."/>
            <person name="Martin F."/>
        </authorList>
    </citation>
    <scope>NUCLEOTIDE SEQUENCE [LARGE SCALE GENOMIC DNA]</scope>
    <source>
        <strain evidence="5">MAFF 305830</strain>
    </source>
</reference>
<accession>A0A0C2XSI2</accession>
<dbReference type="HOGENOM" id="CLU_053377_1_0_1"/>
<keyword evidence="2" id="KW-1133">Transmembrane helix</keyword>
<feature type="compositionally biased region" description="Basic and acidic residues" evidence="1">
    <location>
        <begin position="359"/>
        <end position="372"/>
    </location>
</feature>
<evidence type="ECO:0000313" key="4">
    <source>
        <dbReference type="EMBL" id="KIM31907.1"/>
    </source>
</evidence>
<feature type="transmembrane region" description="Helical" evidence="2">
    <location>
        <begin position="218"/>
        <end position="242"/>
    </location>
</feature>
<dbReference type="OrthoDB" id="2638860at2759"/>
<keyword evidence="2" id="KW-0472">Membrane</keyword>
<feature type="transmembrane region" description="Helical" evidence="2">
    <location>
        <begin position="70"/>
        <end position="89"/>
    </location>
</feature>
<dbReference type="InterPro" id="IPR045340">
    <property type="entry name" value="DUF6533"/>
</dbReference>
<sequence>MSSSANSTDTAGPVAPQIDWASIYGGHTDGKRLAAAFLTVIVWDFVITIDDSIVLFWNAPWTLAKAMYTINRYVSLLTVAIIFLMGAMPSPSPLYCIVVPWMEFIGTSIVLAMIGLAMICRVYALWNRDKRILIGTVSVFILNMGSYIVMTAYSHATGSLAPMQTPFTGCLIIPGFPQLWLIFLFNFIFETLIVWLTVQRSWSMAAQTGIRAPLYTMLFADGLAYYWAIIASQVISVVGVMVPSILTFPVVTAFPSIAVTGVACNRLFARLQRLLHGRSKGQSGISTNDFWSADAPEYTFGGSSRADSDSPNARPRAPGSGTTKRRKTDLDSDIALDKIMSVTIPLPMSTNDPQGHTHHSSEPTRNDPEKGLDQAISEQPRS</sequence>
<reference evidence="4 5" key="1">
    <citation type="submission" date="2014-04" db="EMBL/GenBank/DDBJ databases">
        <authorList>
            <consortium name="DOE Joint Genome Institute"/>
            <person name="Kuo A."/>
            <person name="Zuccaro A."/>
            <person name="Kohler A."/>
            <person name="Nagy L.G."/>
            <person name="Floudas D."/>
            <person name="Copeland A."/>
            <person name="Barry K.W."/>
            <person name="Cichocki N."/>
            <person name="Veneault-Fourrey C."/>
            <person name="LaButti K."/>
            <person name="Lindquist E.A."/>
            <person name="Lipzen A."/>
            <person name="Lundell T."/>
            <person name="Morin E."/>
            <person name="Murat C."/>
            <person name="Sun H."/>
            <person name="Tunlid A."/>
            <person name="Henrissat B."/>
            <person name="Grigoriev I.V."/>
            <person name="Hibbett D.S."/>
            <person name="Martin F."/>
            <person name="Nordberg H.P."/>
            <person name="Cantor M.N."/>
            <person name="Hua S.X."/>
        </authorList>
    </citation>
    <scope>NUCLEOTIDE SEQUENCE [LARGE SCALE GENOMIC DNA]</scope>
    <source>
        <strain evidence="4 5">MAFF 305830</strain>
    </source>
</reference>
<protein>
    <recommendedName>
        <fullName evidence="3">DUF6533 domain-containing protein</fullName>
    </recommendedName>
</protein>
<dbReference type="AlphaFoldDB" id="A0A0C2XSI2"/>
<dbReference type="STRING" id="933852.A0A0C2XSI2"/>
<dbReference type="Proteomes" id="UP000054097">
    <property type="component" value="Unassembled WGS sequence"/>
</dbReference>
<feature type="transmembrane region" description="Helical" evidence="2">
    <location>
        <begin position="248"/>
        <end position="268"/>
    </location>
</feature>
<keyword evidence="5" id="KW-1185">Reference proteome</keyword>
<organism evidence="4 5">
    <name type="scientific">Serendipita vermifera MAFF 305830</name>
    <dbReference type="NCBI Taxonomy" id="933852"/>
    <lineage>
        <taxon>Eukaryota</taxon>
        <taxon>Fungi</taxon>
        <taxon>Dikarya</taxon>
        <taxon>Basidiomycota</taxon>
        <taxon>Agaricomycotina</taxon>
        <taxon>Agaricomycetes</taxon>
        <taxon>Sebacinales</taxon>
        <taxon>Serendipitaceae</taxon>
        <taxon>Serendipita</taxon>
    </lineage>
</organism>
<proteinExistence type="predicted"/>
<evidence type="ECO:0000313" key="5">
    <source>
        <dbReference type="Proteomes" id="UP000054097"/>
    </source>
</evidence>
<feature type="region of interest" description="Disordered" evidence="1">
    <location>
        <begin position="301"/>
        <end position="382"/>
    </location>
</feature>
<feature type="transmembrane region" description="Helical" evidence="2">
    <location>
        <begin position="101"/>
        <end position="120"/>
    </location>
</feature>
<keyword evidence="2" id="KW-0812">Transmembrane</keyword>
<feature type="transmembrane region" description="Helical" evidence="2">
    <location>
        <begin position="176"/>
        <end position="198"/>
    </location>
</feature>
<name>A0A0C2XSI2_SERVB</name>
<dbReference type="EMBL" id="KN824281">
    <property type="protein sequence ID" value="KIM31907.1"/>
    <property type="molecule type" value="Genomic_DNA"/>
</dbReference>
<dbReference type="Pfam" id="PF20151">
    <property type="entry name" value="DUF6533"/>
    <property type="match status" value="1"/>
</dbReference>
<feature type="transmembrane region" description="Helical" evidence="2">
    <location>
        <begin position="33"/>
        <end position="58"/>
    </location>
</feature>
<evidence type="ECO:0000259" key="3">
    <source>
        <dbReference type="Pfam" id="PF20151"/>
    </source>
</evidence>
<evidence type="ECO:0000256" key="1">
    <source>
        <dbReference type="SAM" id="MobiDB-lite"/>
    </source>
</evidence>
<feature type="transmembrane region" description="Helical" evidence="2">
    <location>
        <begin position="132"/>
        <end position="156"/>
    </location>
</feature>
<feature type="domain" description="DUF6533" evidence="3">
    <location>
        <begin position="34"/>
        <end position="77"/>
    </location>
</feature>
<evidence type="ECO:0000256" key="2">
    <source>
        <dbReference type="SAM" id="Phobius"/>
    </source>
</evidence>